<dbReference type="Proteomes" id="UP001229486">
    <property type="component" value="Unassembled WGS sequence"/>
</dbReference>
<sequence>MKSFRSGIYTFLVAAFLTLVTILWLAWSEPRSWPALLGCFAICGYGLYIAFCAAAGTAVRYGAVAIPIETNVGRCFHFISGIAFILIGIGITWR</sequence>
<feature type="transmembrane region" description="Helical" evidence="1">
    <location>
        <begin position="75"/>
        <end position="93"/>
    </location>
</feature>
<keyword evidence="1" id="KW-0812">Transmembrane</keyword>
<name>A0AB73INR9_9BURK</name>
<evidence type="ECO:0000256" key="1">
    <source>
        <dbReference type="SAM" id="Phobius"/>
    </source>
</evidence>
<proteinExistence type="predicted"/>
<keyword evidence="1" id="KW-0472">Membrane</keyword>
<reference evidence="2" key="1">
    <citation type="submission" date="2023-07" db="EMBL/GenBank/DDBJ databases">
        <title>Sorghum-associated microbial communities from plants grown in Nebraska, USA.</title>
        <authorList>
            <person name="Schachtman D."/>
        </authorList>
    </citation>
    <scope>NUCLEOTIDE SEQUENCE</scope>
    <source>
        <strain evidence="2">DS1061</strain>
    </source>
</reference>
<feature type="transmembrane region" description="Helical" evidence="1">
    <location>
        <begin position="33"/>
        <end position="63"/>
    </location>
</feature>
<accession>A0AB73INR9</accession>
<evidence type="ECO:0000313" key="2">
    <source>
        <dbReference type="EMBL" id="MDP9651616.1"/>
    </source>
</evidence>
<organism evidence="2 3">
    <name type="scientific">Paraburkholderia caledonica</name>
    <dbReference type="NCBI Taxonomy" id="134536"/>
    <lineage>
        <taxon>Bacteria</taxon>
        <taxon>Pseudomonadati</taxon>
        <taxon>Pseudomonadota</taxon>
        <taxon>Betaproteobacteria</taxon>
        <taxon>Burkholderiales</taxon>
        <taxon>Burkholderiaceae</taxon>
        <taxon>Paraburkholderia</taxon>
    </lineage>
</organism>
<gene>
    <name evidence="2" type="ORF">J2793_007091</name>
</gene>
<evidence type="ECO:0000313" key="3">
    <source>
        <dbReference type="Proteomes" id="UP001229486"/>
    </source>
</evidence>
<protein>
    <submittedName>
        <fullName evidence="2">Uncharacterized protein</fullName>
    </submittedName>
</protein>
<dbReference type="AlphaFoldDB" id="A0AB73INR9"/>
<keyword evidence="1" id="KW-1133">Transmembrane helix</keyword>
<feature type="transmembrane region" description="Helical" evidence="1">
    <location>
        <begin position="7"/>
        <end position="27"/>
    </location>
</feature>
<dbReference type="EMBL" id="JAURTK010000024">
    <property type="protein sequence ID" value="MDP9651616.1"/>
    <property type="molecule type" value="Genomic_DNA"/>
</dbReference>
<comment type="caution">
    <text evidence="2">The sequence shown here is derived from an EMBL/GenBank/DDBJ whole genome shotgun (WGS) entry which is preliminary data.</text>
</comment>